<dbReference type="InterPro" id="IPR009057">
    <property type="entry name" value="Homeodomain-like_sf"/>
</dbReference>
<organism evidence="1">
    <name type="scientific">Hexamita inflata</name>
    <dbReference type="NCBI Taxonomy" id="28002"/>
    <lineage>
        <taxon>Eukaryota</taxon>
        <taxon>Metamonada</taxon>
        <taxon>Diplomonadida</taxon>
        <taxon>Hexamitidae</taxon>
        <taxon>Hexamitinae</taxon>
        <taxon>Hexamita</taxon>
    </lineage>
</organism>
<protein>
    <submittedName>
        <fullName evidence="1">SANT/Myb domain</fullName>
    </submittedName>
    <submittedName>
        <fullName evidence="6">SANT/Myb_domain</fullName>
    </submittedName>
</protein>
<evidence type="ECO:0000313" key="5">
    <source>
        <dbReference type="EMBL" id="CAI9933919.1"/>
    </source>
</evidence>
<dbReference type="EMBL" id="CATOUU010000354">
    <property type="protein sequence ID" value="CAI9925970.1"/>
    <property type="molecule type" value="Genomic_DNA"/>
</dbReference>
<reference evidence="6 11" key="2">
    <citation type="submission" date="2024-07" db="EMBL/GenBank/DDBJ databases">
        <authorList>
            <person name="Akdeniz Z."/>
        </authorList>
    </citation>
    <scope>NUCLEOTIDE SEQUENCE [LARGE SCALE GENOMIC DNA]</scope>
</reference>
<dbReference type="EMBL" id="CATOUU010000354">
    <property type="protein sequence ID" value="CAI9925977.1"/>
    <property type="molecule type" value="Genomic_DNA"/>
</dbReference>
<dbReference type="EMBL" id="CATOUU010000354">
    <property type="protein sequence ID" value="CAI9925998.1"/>
    <property type="molecule type" value="Genomic_DNA"/>
</dbReference>
<comment type="caution">
    <text evidence="1">The sequence shown here is derived from an EMBL/GenBank/DDBJ whole genome shotgun (WGS) entry which is preliminary data.</text>
</comment>
<dbReference type="InterPro" id="IPR001005">
    <property type="entry name" value="SANT/Myb"/>
</dbReference>
<dbReference type="AlphaFoldDB" id="A0AA86NTT2"/>
<evidence type="ECO:0000313" key="1">
    <source>
        <dbReference type="EMBL" id="CAI9925970.1"/>
    </source>
</evidence>
<evidence type="ECO:0000313" key="10">
    <source>
        <dbReference type="EMBL" id="CAL6098182.1"/>
    </source>
</evidence>
<dbReference type="EMBL" id="CAXDID020000506">
    <property type="protein sequence ID" value="CAL6098182.1"/>
    <property type="molecule type" value="Genomic_DNA"/>
</dbReference>
<reference evidence="1" key="1">
    <citation type="submission" date="2023-06" db="EMBL/GenBank/DDBJ databases">
        <authorList>
            <person name="Kurt Z."/>
        </authorList>
    </citation>
    <scope>NUCLEOTIDE SEQUENCE</scope>
</reference>
<dbReference type="Proteomes" id="UP001642409">
    <property type="component" value="Unassembled WGS sequence"/>
</dbReference>
<evidence type="ECO:0000313" key="6">
    <source>
        <dbReference type="EMBL" id="CAL6046736.1"/>
    </source>
</evidence>
<sequence length="147" mass="17208">MNYNINRKSAYATIELDVMKQIENAFDEEDQCVTLDNSSCQMSMIAPKQKVTVSNGKWTQTEFTLLYQAIFQFGWDEVAQISNHIQTRNLQAVKRVLNKLYEDINCKRIFVTHNYHAQADRQKAFRELLVQQQLPVYLVESLLDLVE</sequence>
<evidence type="ECO:0000313" key="11">
    <source>
        <dbReference type="Proteomes" id="UP001642409"/>
    </source>
</evidence>
<dbReference type="EMBL" id="CAXDID020000506">
    <property type="protein sequence ID" value="CAL6098122.1"/>
    <property type="molecule type" value="Genomic_DNA"/>
</dbReference>
<name>A0AA86NTT2_9EUKA</name>
<dbReference type="EMBL" id="CATOUU010000354">
    <property type="protein sequence ID" value="CAI9925991.1"/>
    <property type="molecule type" value="Genomic_DNA"/>
</dbReference>
<proteinExistence type="predicted"/>
<evidence type="ECO:0000313" key="7">
    <source>
        <dbReference type="EMBL" id="CAL6098122.1"/>
    </source>
</evidence>
<evidence type="ECO:0000313" key="9">
    <source>
        <dbReference type="EMBL" id="CAL6098168.1"/>
    </source>
</evidence>
<dbReference type="EMBL" id="CAXDID020000506">
    <property type="protein sequence ID" value="CAL6098168.1"/>
    <property type="molecule type" value="Genomic_DNA"/>
</dbReference>
<dbReference type="CDD" id="cd00167">
    <property type="entry name" value="SANT"/>
    <property type="match status" value="1"/>
</dbReference>
<accession>A0AA86NTT2</accession>
<gene>
    <name evidence="1" type="ORF">HINF_LOCUS13615</name>
    <name evidence="2" type="ORF">HINF_LOCUS13622</name>
    <name evidence="3" type="ORF">HINF_LOCUS13636</name>
    <name evidence="4" type="ORF">HINF_LOCUS13643</name>
    <name evidence="5" type="ORF">HINF_LOCUS21564</name>
    <name evidence="6" type="ORF">HINF_LOCUS41868</name>
    <name evidence="7" type="ORF">HINF_LOCUS69456</name>
    <name evidence="8" type="ORF">HINF_LOCUS69463</name>
    <name evidence="9" type="ORF">HINF_LOCUS69479</name>
    <name evidence="10" type="ORF">HINF_LOCUS69486</name>
</gene>
<keyword evidence="11" id="KW-1185">Reference proteome</keyword>
<evidence type="ECO:0000313" key="3">
    <source>
        <dbReference type="EMBL" id="CAI9925991.1"/>
    </source>
</evidence>
<dbReference type="SUPFAM" id="SSF46689">
    <property type="entry name" value="Homeodomain-like"/>
    <property type="match status" value="1"/>
</dbReference>
<evidence type="ECO:0000313" key="4">
    <source>
        <dbReference type="EMBL" id="CAI9925998.1"/>
    </source>
</evidence>
<dbReference type="EMBL" id="CAXDID020000506">
    <property type="protein sequence ID" value="CAL6098136.1"/>
    <property type="molecule type" value="Genomic_DNA"/>
</dbReference>
<dbReference type="Gene3D" id="1.10.10.60">
    <property type="entry name" value="Homeodomain-like"/>
    <property type="match status" value="1"/>
</dbReference>
<evidence type="ECO:0000313" key="2">
    <source>
        <dbReference type="EMBL" id="CAI9925977.1"/>
    </source>
</evidence>
<dbReference type="EMBL" id="CATOUU010000554">
    <property type="protein sequence ID" value="CAI9933919.1"/>
    <property type="molecule type" value="Genomic_DNA"/>
</dbReference>
<evidence type="ECO:0000313" key="8">
    <source>
        <dbReference type="EMBL" id="CAL6098136.1"/>
    </source>
</evidence>
<dbReference type="EMBL" id="CAXDID020000169">
    <property type="protein sequence ID" value="CAL6046736.1"/>
    <property type="molecule type" value="Genomic_DNA"/>
</dbReference>